<name>A0A6M3KPB4_9ZZZZ</name>
<protein>
    <submittedName>
        <fullName evidence="2">Uncharacterized protein</fullName>
    </submittedName>
</protein>
<proteinExistence type="predicted"/>
<organism evidence="2">
    <name type="scientific">viral metagenome</name>
    <dbReference type="NCBI Taxonomy" id="1070528"/>
    <lineage>
        <taxon>unclassified sequences</taxon>
        <taxon>metagenomes</taxon>
        <taxon>organismal metagenomes</taxon>
    </lineage>
</organism>
<evidence type="ECO:0000313" key="2">
    <source>
        <dbReference type="EMBL" id="QJA83364.1"/>
    </source>
</evidence>
<reference evidence="2" key="1">
    <citation type="submission" date="2020-03" db="EMBL/GenBank/DDBJ databases">
        <title>The deep terrestrial virosphere.</title>
        <authorList>
            <person name="Holmfeldt K."/>
            <person name="Nilsson E."/>
            <person name="Simone D."/>
            <person name="Lopez-Fernandez M."/>
            <person name="Wu X."/>
            <person name="de Brujin I."/>
            <person name="Lundin D."/>
            <person name="Andersson A."/>
            <person name="Bertilsson S."/>
            <person name="Dopson M."/>
        </authorList>
    </citation>
    <scope>NUCLEOTIDE SEQUENCE</scope>
    <source>
        <strain evidence="2">MM415A00290</strain>
        <strain evidence="1">MM415B00199</strain>
    </source>
</reference>
<sequence length="156" mass="17177">MKVTGAQAIEHYLTNGYKEGNGQYGRWPVPGQGWKPPTTQGLHLILDIPGSQRPLFTGMRFDKGLLIGDYGGHLDGAQILYWDGKTLEPEKKFSDPKAESAFHLIDSGDGTPICSLELYCQMARRENGVWGLTYQTEALVDLAFGIFKGGGAWKTI</sequence>
<dbReference type="AlphaFoldDB" id="A0A6M3KPB4"/>
<accession>A0A6M3KPB4</accession>
<dbReference type="EMBL" id="MT141573">
    <property type="protein sequence ID" value="QJA67562.1"/>
    <property type="molecule type" value="Genomic_DNA"/>
</dbReference>
<dbReference type="EMBL" id="MT142509">
    <property type="protein sequence ID" value="QJA83364.1"/>
    <property type="molecule type" value="Genomic_DNA"/>
</dbReference>
<gene>
    <name evidence="2" type="ORF">MM415A00290_0016</name>
    <name evidence="1" type="ORF">MM415B00199_0017</name>
</gene>
<evidence type="ECO:0000313" key="1">
    <source>
        <dbReference type="EMBL" id="QJA67562.1"/>
    </source>
</evidence>